<proteinExistence type="predicted"/>
<sequence length="1365" mass="151844">MDDMKKLMDAFTREEGVEESKQLGSNVFLQLKSYCLELLDLLQNPKKHTSAIPGLLLFLRNSPPTTLQPFFDYTLFPLLLLLDAAVECRSAKKADSEKLPAFDVPRTPFEVSDSVAEGVVNCLQELLRKCPLKSVDQMVLLLKKLTYGALLSPSEASEEFREGIMLCFRELLLSIHSCSNDSCSCKQIIDSPSLWEDIYKDQPVGTSFQYSSDSEVCLLAFIRSQTASAAVGHWLSLLLKAADTEAARGHQGSARLRVEAFKTLRILVAKVGSADALAFFLPGVVSQFAKVLRASKMMISGAAGSVEAIDQAIRGLAEYLMIVLQDDANISVLGIEAASNFNSSECKSTLSLLEELRHLPVKARDQNNPVECTSDEAGRTSPSKTELKDMESSVPVGGIGCLHVNRTKDWIEKTSTHINKLLSATFPHICIHPSQKVRKGLVAAIKGLLSNCQYTLLESRLMLLECLCALVVDDSEDVSATAQEFLGYLFSQIRKPLIERDAAEIFSRHVEKLPKLVLSNEEPLAVLHAQQLLVIIFYSGPSLVVEYLQSPVGAARFLDVFASCLSQNSVFSGSLNKVISTRPASTLGYLPSIAELKSGTDFFNYGFPLINATSSEAPRRSLIKEKHIQEPAEAAQKNHELPRMPPWFGYVGSLKLYQPLAGILRLVGLSLVADCRHEGLLPHVTETLLGYFRKLVSELRMREYKKESWQSWYDRTGSGQLLRQASTAACMLNEMIFGLSDQAINGFARIFHRSHIESEGAQVQSCKHDCALRESVWRIPQNEGVRTRLIDCIGGILHEYLSAEVWNIPIEHRAVDMQPDVEVEDVTLYFFQDKLSKLDWHNTYDDYILLEQVIIDGVGIFSMCLGRDFASSGFIHSSLYLLLEHLSSSNYQVRNAVDSVLHILSATFGYSTVGQLVLENADYVIDSICRQLRHLDLNRHVPNVLASMLSYIGVAHKILPLLEEPMRSVSLELEILGRHEHPDLTIPFLKALAEITKASKHEACSLSPQAESFAIHVRSIISNAEESTDQWEIILFKLNDSRRYRRTVGSIVGSCITVATPLLASFRRETCFTALDVIESGMLALAKVEEAYKHERETKEAMEEALESKSLYQLKDTLDAAEEGTDENRLLPAMNKIWPLLIACIQNKDPVAVRRCTNVVSNVMGICGGDFFSRRFHTDGTHFWKLLTISPFQKKINFKDDKSPLQLPYRTSSMTSEDSVSEISSLKVQTAVLNMIADLSLNKRTAPALDLVLKKVSGLVVGIACSGVVGLLDASLNALHGLASIDPDLIWLLLADVYYGKKIEISPPRSNLPELFEVLPPPSSPKEYLYVQYGGQSYGFDIDFSSVEVVFIKLHSQDFTNQMYI</sequence>
<evidence type="ECO:0000313" key="2">
    <source>
        <dbReference type="Proteomes" id="UP000828941"/>
    </source>
</evidence>
<gene>
    <name evidence="1" type="ORF">L6164_036986</name>
</gene>
<comment type="caution">
    <text evidence="1">The sequence shown here is derived from an EMBL/GenBank/DDBJ whole genome shotgun (WGS) entry which is preliminary data.</text>
</comment>
<keyword evidence="2" id="KW-1185">Reference proteome</keyword>
<reference evidence="1 2" key="1">
    <citation type="journal article" date="2022" name="DNA Res.">
        <title>Chromosomal-level genome assembly of the orchid tree Bauhinia variegata (Leguminosae; Cercidoideae) supports the allotetraploid origin hypothesis of Bauhinia.</title>
        <authorList>
            <person name="Zhong Y."/>
            <person name="Chen Y."/>
            <person name="Zheng D."/>
            <person name="Pang J."/>
            <person name="Liu Y."/>
            <person name="Luo S."/>
            <person name="Meng S."/>
            <person name="Qian L."/>
            <person name="Wei D."/>
            <person name="Dai S."/>
            <person name="Zhou R."/>
        </authorList>
    </citation>
    <scope>NUCLEOTIDE SEQUENCE [LARGE SCALE GENOMIC DNA]</scope>
    <source>
        <strain evidence="1">BV-YZ2020</strain>
    </source>
</reference>
<dbReference type="EMBL" id="CM039439">
    <property type="protein sequence ID" value="KAI4297078.1"/>
    <property type="molecule type" value="Genomic_DNA"/>
</dbReference>
<protein>
    <submittedName>
        <fullName evidence="1">Uncharacterized protein</fullName>
    </submittedName>
</protein>
<evidence type="ECO:0000313" key="1">
    <source>
        <dbReference type="EMBL" id="KAI4297078.1"/>
    </source>
</evidence>
<name>A0ACB9KIP4_BAUVA</name>
<dbReference type="Proteomes" id="UP000828941">
    <property type="component" value="Chromosome 14"/>
</dbReference>
<accession>A0ACB9KIP4</accession>
<organism evidence="1 2">
    <name type="scientific">Bauhinia variegata</name>
    <name type="common">Purple orchid tree</name>
    <name type="synonym">Phanera variegata</name>
    <dbReference type="NCBI Taxonomy" id="167791"/>
    <lineage>
        <taxon>Eukaryota</taxon>
        <taxon>Viridiplantae</taxon>
        <taxon>Streptophyta</taxon>
        <taxon>Embryophyta</taxon>
        <taxon>Tracheophyta</taxon>
        <taxon>Spermatophyta</taxon>
        <taxon>Magnoliopsida</taxon>
        <taxon>eudicotyledons</taxon>
        <taxon>Gunneridae</taxon>
        <taxon>Pentapetalae</taxon>
        <taxon>rosids</taxon>
        <taxon>fabids</taxon>
        <taxon>Fabales</taxon>
        <taxon>Fabaceae</taxon>
        <taxon>Cercidoideae</taxon>
        <taxon>Cercideae</taxon>
        <taxon>Bauhiniinae</taxon>
        <taxon>Bauhinia</taxon>
    </lineage>
</organism>